<evidence type="ECO:0000256" key="3">
    <source>
        <dbReference type="ARBA" id="ARBA00043975"/>
    </source>
</evidence>
<accession>A0A0H5QNH5</accession>
<dbReference type="Gene3D" id="3.40.50.300">
    <property type="entry name" value="P-loop containing nucleotide triphosphate hydrolases"/>
    <property type="match status" value="1"/>
</dbReference>
<feature type="region of interest" description="Disordered" evidence="4">
    <location>
        <begin position="325"/>
        <end position="372"/>
    </location>
</feature>
<dbReference type="CDD" id="cd00009">
    <property type="entry name" value="AAA"/>
    <property type="match status" value="1"/>
</dbReference>
<keyword evidence="2" id="KW-0539">Nucleus</keyword>
<comment type="similarity">
    <text evidence="3">Belongs to the activator 1 small subunits family. CTF18 subfamily.</text>
</comment>
<feature type="region of interest" description="Disordered" evidence="4">
    <location>
        <begin position="51"/>
        <end position="72"/>
    </location>
</feature>
<evidence type="ECO:0000259" key="5">
    <source>
        <dbReference type="SMART" id="SM00382"/>
    </source>
</evidence>
<dbReference type="PANTHER" id="PTHR46765">
    <property type="entry name" value="P-LOOP CONTAINING NUCLEOSIDE TRIPHOSPHATE HYDROLASES SUPERFAMILY PROTEIN"/>
    <property type="match status" value="1"/>
</dbReference>
<protein>
    <recommendedName>
        <fullName evidence="5">AAA+ ATPase domain-containing protein</fullName>
    </recommendedName>
</protein>
<dbReference type="Gene3D" id="1.10.8.60">
    <property type="match status" value="1"/>
</dbReference>
<dbReference type="SUPFAM" id="SSF52540">
    <property type="entry name" value="P-loop containing nucleoside triphosphate hydrolases"/>
    <property type="match status" value="1"/>
</dbReference>
<feature type="non-terminal residue" evidence="6">
    <location>
        <position position="1"/>
    </location>
</feature>
<dbReference type="EMBL" id="HACM01003273">
    <property type="protein sequence ID" value="CRZ03715.1"/>
    <property type="molecule type" value="Transcribed_RNA"/>
</dbReference>
<evidence type="ECO:0000256" key="1">
    <source>
        <dbReference type="ARBA" id="ARBA00004123"/>
    </source>
</evidence>
<feature type="compositionally biased region" description="Basic and acidic residues" evidence="4">
    <location>
        <begin position="360"/>
        <end position="372"/>
    </location>
</feature>
<reference evidence="6" key="1">
    <citation type="submission" date="2015-04" db="EMBL/GenBank/DDBJ databases">
        <title>The genome sequence of the plant pathogenic Rhizarian Plasmodiophora brassicae reveals insights in its biotrophic life cycle and the origin of chitin synthesis.</title>
        <authorList>
            <person name="Schwelm A."/>
            <person name="Fogelqvist J."/>
            <person name="Knaust A."/>
            <person name="Julke S."/>
            <person name="Lilja T."/>
            <person name="Dhandapani V."/>
            <person name="Bonilla-Rosso G."/>
            <person name="Karlsson M."/>
            <person name="Shevchenko A."/>
            <person name="Choi S.R."/>
            <person name="Kim H.G."/>
            <person name="Park J.Y."/>
            <person name="Lim Y.P."/>
            <person name="Ludwig-Muller J."/>
            <person name="Dixelius C."/>
        </authorList>
    </citation>
    <scope>NUCLEOTIDE SEQUENCE</scope>
    <source>
        <tissue evidence="6">Potato root galls</tissue>
    </source>
</reference>
<dbReference type="GO" id="GO:0005524">
    <property type="term" value="F:ATP binding"/>
    <property type="evidence" value="ECO:0007669"/>
    <property type="project" value="InterPro"/>
</dbReference>
<organism evidence="6">
    <name type="scientific">Spongospora subterranea</name>
    <dbReference type="NCBI Taxonomy" id="70186"/>
    <lineage>
        <taxon>Eukaryota</taxon>
        <taxon>Sar</taxon>
        <taxon>Rhizaria</taxon>
        <taxon>Endomyxa</taxon>
        <taxon>Phytomyxea</taxon>
        <taxon>Plasmodiophorida</taxon>
        <taxon>Plasmodiophoridae</taxon>
        <taxon>Spongospora</taxon>
    </lineage>
</organism>
<dbReference type="InterPro" id="IPR003593">
    <property type="entry name" value="AAA+_ATPase"/>
</dbReference>
<dbReference type="PANTHER" id="PTHR46765:SF1">
    <property type="entry name" value="P-LOOP CONTAINING NUCLEOSIDE TRIPHOSPHATE HYDROLASES SUPERFAMILY PROTEIN"/>
    <property type="match status" value="1"/>
</dbReference>
<dbReference type="GO" id="GO:0016887">
    <property type="term" value="F:ATP hydrolysis activity"/>
    <property type="evidence" value="ECO:0007669"/>
    <property type="project" value="InterPro"/>
</dbReference>
<dbReference type="InterPro" id="IPR027417">
    <property type="entry name" value="P-loop_NTPase"/>
</dbReference>
<dbReference type="GO" id="GO:0005634">
    <property type="term" value="C:nucleus"/>
    <property type="evidence" value="ECO:0007669"/>
    <property type="project" value="UniProtKB-SubCell"/>
</dbReference>
<name>A0A0H5QNH5_9EUKA</name>
<sequence length="887" mass="99218">IMEDEDPGMFDAYDEDMDQLMMEICPVPGSTESRAPPGSDEELEQLLNEHCPITGAPKTPPRKGKRLDFRSPEQKSCLVAKSSVKTGVNLATSATTSSGLEGRTATRQNVPDIICNDVDGFDGGNDHERDWLIANVSNDTGNSFANQRHNRGNLASSLRLSFPERSFASLKRLPGTNNFLTLTSSRTCSGQETRLYLLTSTPDQYAARIQNSSRKHLREANFLAEPIAALYEKLEIKRVEALNRAEEASLALVAELMAENQESEEIAASRKRHIDETATIRPKLWVDKYSPNSFIDLLSDSRINREVLQWVQAWDPIVFGRQPAARRKQPEVKVSQHPFNSRSFPNKRARPAPWIPFNPGKERAPDQKQDDHRPYPRVLLLAGPPGSGKTTLAHAVARHAGYNVTEINASDDRSATTLRTKIIRAVTMQSLLGSKKPNLVILDEIDGVDDANAIRCVIDIVNDNVSLAPRRSKAAIGILKRPIICICNDLYAKSLRPLRAVALVYTFTQPTSLALQQRISQICTSDNLQLEGAALRYICEQSRNDLRSVLQTMQFMAANARLSQCSRISYKDALSLCNNFKDLSSNQADILKSIFIRGGKLIEIMDGFSAHKDATRIVEALFEHYVDIPYSDPTLVKTQSVSEWFSVVDVLTHQIFNRQHFSMSRYSALIAGAVNYNCSVRHVPKLRPSKQSFDQFKSLSEHKDIIQQFMSGIGRRFSEAIVITYLIPYLHKIIAPRCLRGEASFVNKEDDKMVSRVADVMKFYHLDYSPVSDVDKGLVTKELQPNIAVLCTYSMADGQKAQHSMPLVWVERISRCLSTTMHSISQPAKEVAPQGPDAAEVKLGWQGSFHVGGNKTNQSVLPPIRFRHQEGFSQAVRRPVPIEVFFS</sequence>
<evidence type="ECO:0000256" key="4">
    <source>
        <dbReference type="SAM" id="MobiDB-lite"/>
    </source>
</evidence>
<dbReference type="Pfam" id="PF00004">
    <property type="entry name" value="AAA"/>
    <property type="match status" value="1"/>
</dbReference>
<proteinExistence type="inferred from homology"/>
<evidence type="ECO:0000313" key="6">
    <source>
        <dbReference type="EMBL" id="CRZ03715.1"/>
    </source>
</evidence>
<comment type="subcellular location">
    <subcellularLocation>
        <location evidence="1">Nucleus</location>
    </subcellularLocation>
</comment>
<dbReference type="SMART" id="SM00382">
    <property type="entry name" value="AAA"/>
    <property type="match status" value="1"/>
</dbReference>
<dbReference type="InterPro" id="IPR053016">
    <property type="entry name" value="CTF18-RFC_complex"/>
</dbReference>
<dbReference type="AlphaFoldDB" id="A0A0H5QNH5"/>
<evidence type="ECO:0000256" key="2">
    <source>
        <dbReference type="ARBA" id="ARBA00023242"/>
    </source>
</evidence>
<dbReference type="InterPro" id="IPR003959">
    <property type="entry name" value="ATPase_AAA_core"/>
</dbReference>
<feature type="domain" description="AAA+ ATPase" evidence="5">
    <location>
        <begin position="375"/>
        <end position="482"/>
    </location>
</feature>